<dbReference type="AlphaFoldDB" id="A0AAD6U5F4"/>
<comment type="caution">
    <text evidence="1">The sequence shown here is derived from an EMBL/GenBank/DDBJ whole genome shotgun (WGS) entry which is preliminary data.</text>
</comment>
<organism evidence="1 2">
    <name type="scientific">Mycena belliarum</name>
    <dbReference type="NCBI Taxonomy" id="1033014"/>
    <lineage>
        <taxon>Eukaryota</taxon>
        <taxon>Fungi</taxon>
        <taxon>Dikarya</taxon>
        <taxon>Basidiomycota</taxon>
        <taxon>Agaricomycotina</taxon>
        <taxon>Agaricomycetes</taxon>
        <taxon>Agaricomycetidae</taxon>
        <taxon>Agaricales</taxon>
        <taxon>Marasmiineae</taxon>
        <taxon>Mycenaceae</taxon>
        <taxon>Mycena</taxon>
    </lineage>
</organism>
<sequence>MVQWHTPGPSYVASTRSRFGSLPPELLLATIESLLEPNLAPMRCENEKKSPTSYSIRHIRPLSLVNHQLRDLCLAPLFASLEFPTSKNAHLRALETKCIDDTKFAGLIRKLKLGEYVRSPDVLLSLLSCLQSLEWLDTWSRQVDADLLATANRHASLKTVALRDCRLKLSALESMSFSKIFIHSALSDHTLALQSSALHSLVSRIPRLARLTLHGDSNIKMGPGALLVSGLQFLDVRVSLEPTSPMSWLPAFVDRHKSLKIIKFTADHYGCWRHNPDILFPSRFIDALDREDLGRAVVLAAFSLSCNGRASVETWQEVTELQMMIRMPAGLAALSIATSLAPQLSSLILRMSLNEIQPFRLDDLLSALACFPLLRRLDLYRVYSRFLWEGPTPWALPPSDTGQLVSGCMVAHAALHWIASRVAERTSTLEFGYDGKGRLLRWWKLDATYQVRRNPDSLEIHGIPTFDMASRFPRPPNSKNFIFCA</sequence>
<proteinExistence type="predicted"/>
<reference evidence="1" key="1">
    <citation type="submission" date="2023-03" db="EMBL/GenBank/DDBJ databases">
        <title>Massive genome expansion in bonnet fungi (Mycena s.s.) driven by repeated elements and novel gene families across ecological guilds.</title>
        <authorList>
            <consortium name="Lawrence Berkeley National Laboratory"/>
            <person name="Harder C.B."/>
            <person name="Miyauchi S."/>
            <person name="Viragh M."/>
            <person name="Kuo A."/>
            <person name="Thoen E."/>
            <person name="Andreopoulos B."/>
            <person name="Lu D."/>
            <person name="Skrede I."/>
            <person name="Drula E."/>
            <person name="Henrissat B."/>
            <person name="Morin E."/>
            <person name="Kohler A."/>
            <person name="Barry K."/>
            <person name="LaButti K."/>
            <person name="Morin E."/>
            <person name="Salamov A."/>
            <person name="Lipzen A."/>
            <person name="Mereny Z."/>
            <person name="Hegedus B."/>
            <person name="Baldrian P."/>
            <person name="Stursova M."/>
            <person name="Weitz H."/>
            <person name="Taylor A."/>
            <person name="Grigoriev I.V."/>
            <person name="Nagy L.G."/>
            <person name="Martin F."/>
            <person name="Kauserud H."/>
        </authorList>
    </citation>
    <scope>NUCLEOTIDE SEQUENCE</scope>
    <source>
        <strain evidence="1">CBHHK173m</strain>
    </source>
</reference>
<dbReference type="Proteomes" id="UP001222325">
    <property type="component" value="Unassembled WGS sequence"/>
</dbReference>
<gene>
    <name evidence="1" type="ORF">B0H15DRAFT_839428</name>
</gene>
<keyword evidence="2" id="KW-1185">Reference proteome</keyword>
<protein>
    <submittedName>
        <fullName evidence="1">Uncharacterized protein</fullName>
    </submittedName>
</protein>
<evidence type="ECO:0000313" key="1">
    <source>
        <dbReference type="EMBL" id="KAJ7089834.1"/>
    </source>
</evidence>
<evidence type="ECO:0000313" key="2">
    <source>
        <dbReference type="Proteomes" id="UP001222325"/>
    </source>
</evidence>
<name>A0AAD6U5F4_9AGAR</name>
<dbReference type="EMBL" id="JARJCN010000023">
    <property type="protein sequence ID" value="KAJ7089834.1"/>
    <property type="molecule type" value="Genomic_DNA"/>
</dbReference>
<accession>A0AAD6U5F4</accession>
<dbReference type="SUPFAM" id="SSF52047">
    <property type="entry name" value="RNI-like"/>
    <property type="match status" value="1"/>
</dbReference>